<evidence type="ECO:0008006" key="3">
    <source>
        <dbReference type="Google" id="ProtNLM"/>
    </source>
</evidence>
<evidence type="ECO:0000313" key="2">
    <source>
        <dbReference type="EMBL" id="ORE09011.1"/>
    </source>
</evidence>
<protein>
    <recommendedName>
        <fullName evidence="3">SWI5-dependent HO expression protein 3</fullName>
    </recommendedName>
</protein>
<proteinExistence type="predicted"/>
<reference evidence="2" key="1">
    <citation type="journal article" date="2016" name="Proc. Natl. Acad. Sci. U.S.A.">
        <title>Lipid metabolic changes in an early divergent fungus govern the establishment of a mutualistic symbiosis with endobacteria.</title>
        <authorList>
            <person name="Lastovetsky O.A."/>
            <person name="Gaspar M.L."/>
            <person name="Mondo S.J."/>
            <person name="LaButti K.M."/>
            <person name="Sandor L."/>
            <person name="Grigoriev I.V."/>
            <person name="Henry S.A."/>
            <person name="Pawlowska T.E."/>
        </authorList>
    </citation>
    <scope>NUCLEOTIDE SEQUENCE [LARGE SCALE GENOMIC DNA]</scope>
    <source>
        <strain evidence="2">ATCC 52814</strain>
    </source>
</reference>
<accession>A0A1X0RAQ7</accession>
<dbReference type="EMBL" id="KV921881">
    <property type="protein sequence ID" value="ORE09011.1"/>
    <property type="molecule type" value="Genomic_DNA"/>
</dbReference>
<sequence length="286" mass="33007">MLHIQDSFSHTSSLLMSPPIAVVVQPQPSTSSRTNKVLEQLSSKYEAIQNEISTTKAQLETLRQAKLQNEKDTQYYLSSNKVYRDRIKEIMQALESKQKLLDETKKVSSQLELKVKQLKDEALASRRQLEDLRKREQVLEHDRDIAVKEKNQLKHKHHLLGDSVEQLRDRCQREMALLEKDHSLLVEQAKYITERNELMMELINIKLKQRRQHTDNIALMKKQLQANTETFVGYVNSLLDVLKSEVEKSVTQTRDCTSASIQCRGEVNGLLSRIKTIAAEITASEK</sequence>
<evidence type="ECO:0000256" key="1">
    <source>
        <dbReference type="SAM" id="Coils"/>
    </source>
</evidence>
<keyword evidence="1" id="KW-0175">Coiled coil</keyword>
<dbReference type="Proteomes" id="UP000242414">
    <property type="component" value="Unassembled WGS sequence"/>
</dbReference>
<dbReference type="VEuPathDB" id="FungiDB:BCV72DRAFT_288047"/>
<organism evidence="2">
    <name type="scientific">Rhizopus microsporus var. microsporus</name>
    <dbReference type="NCBI Taxonomy" id="86635"/>
    <lineage>
        <taxon>Eukaryota</taxon>
        <taxon>Fungi</taxon>
        <taxon>Fungi incertae sedis</taxon>
        <taxon>Mucoromycota</taxon>
        <taxon>Mucoromycotina</taxon>
        <taxon>Mucoromycetes</taxon>
        <taxon>Mucorales</taxon>
        <taxon>Mucorineae</taxon>
        <taxon>Rhizopodaceae</taxon>
        <taxon>Rhizopus</taxon>
    </lineage>
</organism>
<feature type="coiled-coil region" evidence="1">
    <location>
        <begin position="31"/>
        <end position="149"/>
    </location>
</feature>
<dbReference type="AlphaFoldDB" id="A0A1X0RAQ7"/>
<name>A0A1X0RAQ7_RHIZD</name>
<dbReference type="OrthoDB" id="2261617at2759"/>
<gene>
    <name evidence="2" type="ORF">BCV72DRAFT_288047</name>
</gene>